<evidence type="ECO:0000313" key="3">
    <source>
        <dbReference type="Proteomes" id="UP001500683"/>
    </source>
</evidence>
<organism evidence="2 3">
    <name type="scientific">Actinomadura miaoliensis</name>
    <dbReference type="NCBI Taxonomy" id="430685"/>
    <lineage>
        <taxon>Bacteria</taxon>
        <taxon>Bacillati</taxon>
        <taxon>Actinomycetota</taxon>
        <taxon>Actinomycetes</taxon>
        <taxon>Streptosporangiales</taxon>
        <taxon>Thermomonosporaceae</taxon>
        <taxon>Actinomadura</taxon>
    </lineage>
</organism>
<reference evidence="3" key="1">
    <citation type="journal article" date="2019" name="Int. J. Syst. Evol. Microbiol.">
        <title>The Global Catalogue of Microorganisms (GCM) 10K type strain sequencing project: providing services to taxonomists for standard genome sequencing and annotation.</title>
        <authorList>
            <consortium name="The Broad Institute Genomics Platform"/>
            <consortium name="The Broad Institute Genome Sequencing Center for Infectious Disease"/>
            <person name="Wu L."/>
            <person name="Ma J."/>
        </authorList>
    </citation>
    <scope>NUCLEOTIDE SEQUENCE [LARGE SCALE GENOMIC DNA]</scope>
    <source>
        <strain evidence="3">JCM 16702</strain>
    </source>
</reference>
<evidence type="ECO:0000256" key="1">
    <source>
        <dbReference type="SAM" id="MobiDB-lite"/>
    </source>
</evidence>
<proteinExistence type="predicted"/>
<feature type="region of interest" description="Disordered" evidence="1">
    <location>
        <begin position="77"/>
        <end position="97"/>
    </location>
</feature>
<dbReference type="Proteomes" id="UP001500683">
    <property type="component" value="Unassembled WGS sequence"/>
</dbReference>
<dbReference type="RefSeq" id="WP_344949688.1">
    <property type="nucleotide sequence ID" value="NZ_BAAAZG010000025.1"/>
</dbReference>
<gene>
    <name evidence="2" type="ORF">GCM10022214_41200</name>
</gene>
<protein>
    <submittedName>
        <fullName evidence="2">Uncharacterized protein</fullName>
    </submittedName>
</protein>
<keyword evidence="3" id="KW-1185">Reference proteome</keyword>
<evidence type="ECO:0000313" key="2">
    <source>
        <dbReference type="EMBL" id="GAA4078757.1"/>
    </source>
</evidence>
<sequence>MSRDTHSGLRCPHCQTALTLVPAAGNPAVPALSPVVRDETPPPVHEVLAVYANRTKDTATALRGAARVRDSFNRARMAAAQRRAAQKAAQQRPARSA</sequence>
<comment type="caution">
    <text evidence="2">The sequence shown here is derived from an EMBL/GenBank/DDBJ whole genome shotgun (WGS) entry which is preliminary data.</text>
</comment>
<dbReference type="EMBL" id="BAAAZG010000025">
    <property type="protein sequence ID" value="GAA4078757.1"/>
    <property type="molecule type" value="Genomic_DNA"/>
</dbReference>
<name>A0ABP7W141_9ACTN</name>
<accession>A0ABP7W141</accession>